<dbReference type="PROSITE" id="PS00028">
    <property type="entry name" value="ZINC_FINGER_C2H2_1"/>
    <property type="match status" value="1"/>
</dbReference>
<comment type="caution">
    <text evidence="11">The sequence shown here is derived from an EMBL/GenBank/DDBJ whole genome shotgun (WGS) entry which is preliminary data.</text>
</comment>
<evidence type="ECO:0000259" key="10">
    <source>
        <dbReference type="PROSITE" id="PS50157"/>
    </source>
</evidence>
<dbReference type="PROSITE" id="PS50157">
    <property type="entry name" value="ZINC_FINGER_C2H2_2"/>
    <property type="match status" value="1"/>
</dbReference>
<accession>A0A9D4ZCV9</accession>
<keyword evidence="7" id="KW-0479">Metal-binding</keyword>
<dbReference type="SMART" id="SM00355">
    <property type="entry name" value="ZnF_C2H2"/>
    <property type="match status" value="1"/>
</dbReference>
<evidence type="ECO:0000313" key="11">
    <source>
        <dbReference type="EMBL" id="KAI5070524.1"/>
    </source>
</evidence>
<feature type="coiled-coil region" evidence="8">
    <location>
        <begin position="285"/>
        <end position="380"/>
    </location>
</feature>
<dbReference type="Proteomes" id="UP000886520">
    <property type="component" value="Chromosome 14"/>
</dbReference>
<feature type="region of interest" description="Disordered" evidence="9">
    <location>
        <begin position="1"/>
        <end position="31"/>
    </location>
</feature>
<proteinExistence type="inferred from homology"/>
<reference evidence="11" key="1">
    <citation type="submission" date="2021-01" db="EMBL/GenBank/DDBJ databases">
        <title>Adiantum capillus-veneris genome.</title>
        <authorList>
            <person name="Fang Y."/>
            <person name="Liao Q."/>
        </authorList>
    </citation>
    <scope>NUCLEOTIDE SEQUENCE</scope>
    <source>
        <strain evidence="11">H3</strain>
        <tissue evidence="11">Leaf</tissue>
    </source>
</reference>
<evidence type="ECO:0000256" key="1">
    <source>
        <dbReference type="ARBA" id="ARBA00004114"/>
    </source>
</evidence>
<comment type="subcellular location">
    <subcellularLocation>
        <location evidence="2">Cytoplasm</location>
        <location evidence="2">Cytoskeleton</location>
        <location evidence="2">Cilium basal body</location>
    </subcellularLocation>
    <subcellularLocation>
        <location evidence="1">Cytoplasm</location>
        <location evidence="1">Cytoskeleton</location>
        <location evidence="1">Microtubule organizing center</location>
        <location evidence="1">Centrosome</location>
        <location evidence="1">Centriole</location>
    </subcellularLocation>
</comment>
<keyword evidence="4 8" id="KW-0175">Coiled coil</keyword>
<dbReference type="PANTHER" id="PTHR21502">
    <property type="entry name" value="ZINC FINGER PROTEIN DZIP1"/>
    <property type="match status" value="1"/>
</dbReference>
<feature type="region of interest" description="Disordered" evidence="9">
    <location>
        <begin position="415"/>
        <end position="437"/>
    </location>
</feature>
<evidence type="ECO:0000256" key="3">
    <source>
        <dbReference type="ARBA" id="ARBA00009131"/>
    </source>
</evidence>
<feature type="region of interest" description="Disordered" evidence="9">
    <location>
        <begin position="232"/>
        <end position="255"/>
    </location>
</feature>
<sequence>MDSSNSTGSNAEDFPPFASEWKKPPSGRRASWRSFQHTNSKHHSFPVVDDSTKPAAPPFCFQRRCARIDWRTLHALDVDQIIREIDVNKLESVLDTIAFGDVQGEDTRNFTEANFVKLFRLSQLMVEYLLHTQEVLVSQKSQLLEAGATLYKRAEKFRLRCVWQHEALWQSHRDLKRSKKTIRTYEALLRSQGQALPVASVTPPLKQAHYCPFCDKVFESASYLDMHISRRHSASKEPSAEARASLGQTKLNSSSAPLVKEMATSALQTEGDNWRDIESSNATQVASLQMALKESNNKLRNVQQQLDNLQRNMQNSKPSRKDFGDKYEERKAAAAQEKLRELEVKFVDFEHQIKQLGQENAKLLKELNAAYSEVSGLKSEKRRFILSMDQHDEQDYARALLERKPKAIKDWLHAAETSPLRPQGPKKQDASALESLQDPISRRNTSVTIDALTDAEEEISPDKQKWLSLHSYAPIPNLPFALAKYPHSPALFISKRNEISRRLEKLLREELLKFGIPPNAEGISDAKYAVVAAALEKQRAFRLSSAAPSEKRVMEYERSTILWHIERAVHSRDMSILESIFDEETESASGNDANGEEPYSEDDELFQSPTSAEQSHRFEGNLSGRRSLSHQGSEHSGRSREQFSDVLAISRNPASPNSIDDLEPHTFQVVGQLTTQRVPSISDEQPPQCNIILSAVSSPTTLVPDHRFENFEENTGLGDWESDGEGDSSFAQSSPRKIGKDDHHDAASASSKNTARLSDLDRRT</sequence>
<evidence type="ECO:0000256" key="8">
    <source>
        <dbReference type="SAM" id="Coils"/>
    </source>
</evidence>
<feature type="domain" description="C2H2-type" evidence="10">
    <location>
        <begin position="209"/>
        <end position="237"/>
    </location>
</feature>
<keyword evidence="7" id="KW-0863">Zinc-finger</keyword>
<evidence type="ECO:0000256" key="9">
    <source>
        <dbReference type="SAM" id="MobiDB-lite"/>
    </source>
</evidence>
<evidence type="ECO:0000256" key="5">
    <source>
        <dbReference type="ARBA" id="ARBA00023212"/>
    </source>
</evidence>
<gene>
    <name evidence="11" type="ORF">GOP47_0014867</name>
</gene>
<keyword evidence="5" id="KW-0206">Cytoskeleton</keyword>
<dbReference type="Gene3D" id="3.30.160.60">
    <property type="entry name" value="Classic Zinc Finger"/>
    <property type="match status" value="1"/>
</dbReference>
<feature type="region of interest" description="Disordered" evidence="9">
    <location>
        <begin position="584"/>
        <end position="642"/>
    </location>
</feature>
<feature type="compositionally biased region" description="Basic and acidic residues" evidence="9">
    <location>
        <begin position="632"/>
        <end position="642"/>
    </location>
</feature>
<keyword evidence="5" id="KW-0963">Cytoplasm</keyword>
<dbReference type="InterPro" id="IPR032714">
    <property type="entry name" value="DZIP1_N"/>
</dbReference>
<keyword evidence="7" id="KW-0862">Zinc</keyword>
<feature type="compositionally biased region" description="Polar residues" evidence="9">
    <location>
        <begin position="1"/>
        <end position="10"/>
    </location>
</feature>
<dbReference type="AlphaFoldDB" id="A0A9D4ZCV9"/>
<evidence type="ECO:0000256" key="6">
    <source>
        <dbReference type="ARBA" id="ARBA00023273"/>
    </source>
</evidence>
<name>A0A9D4ZCV9_ADICA</name>
<feature type="region of interest" description="Disordered" evidence="9">
    <location>
        <begin position="713"/>
        <end position="764"/>
    </location>
</feature>
<feature type="compositionally biased region" description="Polar residues" evidence="9">
    <location>
        <begin position="246"/>
        <end position="255"/>
    </location>
</feature>
<keyword evidence="12" id="KW-1185">Reference proteome</keyword>
<dbReference type="GO" id="GO:0005814">
    <property type="term" value="C:centriole"/>
    <property type="evidence" value="ECO:0007669"/>
    <property type="project" value="UniProtKB-SubCell"/>
</dbReference>
<dbReference type="GO" id="GO:0008270">
    <property type="term" value="F:zinc ion binding"/>
    <property type="evidence" value="ECO:0007669"/>
    <property type="project" value="UniProtKB-KW"/>
</dbReference>
<keyword evidence="6" id="KW-0966">Cell projection</keyword>
<feature type="compositionally biased region" description="Acidic residues" evidence="9">
    <location>
        <begin position="594"/>
        <end position="605"/>
    </location>
</feature>
<dbReference type="InterPro" id="IPR051241">
    <property type="entry name" value="DZIP_RILPL"/>
</dbReference>
<evidence type="ECO:0000313" key="12">
    <source>
        <dbReference type="Proteomes" id="UP000886520"/>
    </source>
</evidence>
<dbReference type="EMBL" id="JABFUD020000014">
    <property type="protein sequence ID" value="KAI5070524.1"/>
    <property type="molecule type" value="Genomic_DNA"/>
</dbReference>
<protein>
    <recommendedName>
        <fullName evidence="10">C2H2-type domain-containing protein</fullName>
    </recommendedName>
</protein>
<evidence type="ECO:0000256" key="4">
    <source>
        <dbReference type="ARBA" id="ARBA00023054"/>
    </source>
</evidence>
<dbReference type="GO" id="GO:0005737">
    <property type="term" value="C:cytoplasm"/>
    <property type="evidence" value="ECO:0007669"/>
    <property type="project" value="TreeGrafter"/>
</dbReference>
<evidence type="ECO:0000256" key="7">
    <source>
        <dbReference type="PROSITE-ProRule" id="PRU00042"/>
    </source>
</evidence>
<dbReference type="Pfam" id="PF13815">
    <property type="entry name" value="Dzip-like_N"/>
    <property type="match status" value="1"/>
</dbReference>
<dbReference type="PANTHER" id="PTHR21502:SF3">
    <property type="entry name" value="CILIUM ASSEMBLY PROTEIN DZIP1L"/>
    <property type="match status" value="1"/>
</dbReference>
<evidence type="ECO:0000256" key="2">
    <source>
        <dbReference type="ARBA" id="ARBA00004120"/>
    </source>
</evidence>
<comment type="similarity">
    <text evidence="3">Belongs to the DZIP C2H2-type zinc-finger protein family.</text>
</comment>
<dbReference type="OrthoDB" id="515971at2759"/>
<organism evidence="11 12">
    <name type="scientific">Adiantum capillus-veneris</name>
    <name type="common">Maidenhair fern</name>
    <dbReference type="NCBI Taxonomy" id="13818"/>
    <lineage>
        <taxon>Eukaryota</taxon>
        <taxon>Viridiplantae</taxon>
        <taxon>Streptophyta</taxon>
        <taxon>Embryophyta</taxon>
        <taxon>Tracheophyta</taxon>
        <taxon>Polypodiopsida</taxon>
        <taxon>Polypodiidae</taxon>
        <taxon>Polypodiales</taxon>
        <taxon>Pteridineae</taxon>
        <taxon>Pteridaceae</taxon>
        <taxon>Vittarioideae</taxon>
        <taxon>Adiantum</taxon>
    </lineage>
</organism>
<dbReference type="InterPro" id="IPR013087">
    <property type="entry name" value="Znf_C2H2_type"/>
</dbReference>